<dbReference type="InterPro" id="IPR036852">
    <property type="entry name" value="Peptidase_S8/S53_dom_sf"/>
</dbReference>
<dbReference type="PANTHER" id="PTHR43806:SF11">
    <property type="entry name" value="CEREVISIN-RELATED"/>
    <property type="match status" value="1"/>
</dbReference>
<dbReference type="EMBL" id="ML992717">
    <property type="protein sequence ID" value="KAF2206598.1"/>
    <property type="molecule type" value="Genomic_DNA"/>
</dbReference>
<comment type="similarity">
    <text evidence="1 7">Belongs to the peptidase S8 family.</text>
</comment>
<dbReference type="InterPro" id="IPR015500">
    <property type="entry name" value="Peptidase_S8_subtilisin-rel"/>
</dbReference>
<dbReference type="Pfam" id="PF00082">
    <property type="entry name" value="Peptidase_S8"/>
    <property type="match status" value="1"/>
</dbReference>
<feature type="region of interest" description="Disordered" evidence="8">
    <location>
        <begin position="1140"/>
        <end position="1159"/>
    </location>
</feature>
<evidence type="ECO:0000256" key="1">
    <source>
        <dbReference type="ARBA" id="ARBA00011073"/>
    </source>
</evidence>
<protein>
    <recommendedName>
        <fullName evidence="13">Peptidase S8/S53 domain-containing protein</fullName>
    </recommendedName>
</protein>
<evidence type="ECO:0000256" key="5">
    <source>
        <dbReference type="ARBA" id="ARBA00022825"/>
    </source>
</evidence>
<dbReference type="OrthoDB" id="10256524at2759"/>
<dbReference type="InterPro" id="IPR050131">
    <property type="entry name" value="Peptidase_S8_subtilisin-like"/>
</dbReference>
<dbReference type="PROSITE" id="PS51892">
    <property type="entry name" value="SUBTILASE"/>
    <property type="match status" value="1"/>
</dbReference>
<dbReference type="GO" id="GO:0004252">
    <property type="term" value="F:serine-type endopeptidase activity"/>
    <property type="evidence" value="ECO:0007669"/>
    <property type="project" value="UniProtKB-UniRule"/>
</dbReference>
<keyword evidence="2 7" id="KW-0645">Protease</keyword>
<evidence type="ECO:0000256" key="4">
    <source>
        <dbReference type="ARBA" id="ARBA00022801"/>
    </source>
</evidence>
<evidence type="ECO:0000259" key="10">
    <source>
        <dbReference type="Pfam" id="PF06280"/>
    </source>
</evidence>
<feature type="domain" description="Peptidase S8/S53" evidence="9">
    <location>
        <begin position="384"/>
        <end position="812"/>
    </location>
</feature>
<gene>
    <name evidence="11" type="ORF">CERZMDRAFT_89212</name>
</gene>
<keyword evidence="5 7" id="KW-0720">Serine protease</keyword>
<evidence type="ECO:0000256" key="3">
    <source>
        <dbReference type="ARBA" id="ARBA00022729"/>
    </source>
</evidence>
<evidence type="ECO:0000256" key="2">
    <source>
        <dbReference type="ARBA" id="ARBA00022670"/>
    </source>
</evidence>
<dbReference type="Proteomes" id="UP000799539">
    <property type="component" value="Unassembled WGS sequence"/>
</dbReference>
<proteinExistence type="inferred from homology"/>
<feature type="region of interest" description="Disordered" evidence="8">
    <location>
        <begin position="78"/>
        <end position="105"/>
    </location>
</feature>
<dbReference type="Pfam" id="PF06280">
    <property type="entry name" value="fn3_5"/>
    <property type="match status" value="1"/>
</dbReference>
<feature type="region of interest" description="Disordered" evidence="8">
    <location>
        <begin position="183"/>
        <end position="205"/>
    </location>
</feature>
<name>A0A6A6EWG9_9PEZI</name>
<feature type="active site" description="Charge relay system" evidence="6 7">
    <location>
        <position position="774"/>
    </location>
</feature>
<evidence type="ECO:0000313" key="11">
    <source>
        <dbReference type="EMBL" id="KAF2206598.1"/>
    </source>
</evidence>
<dbReference type="PANTHER" id="PTHR43806">
    <property type="entry name" value="PEPTIDASE S8"/>
    <property type="match status" value="1"/>
</dbReference>
<keyword evidence="4 7" id="KW-0378">Hydrolase</keyword>
<evidence type="ECO:0000256" key="8">
    <source>
        <dbReference type="SAM" id="MobiDB-lite"/>
    </source>
</evidence>
<dbReference type="GO" id="GO:0006508">
    <property type="term" value="P:proteolysis"/>
    <property type="evidence" value="ECO:0007669"/>
    <property type="project" value="UniProtKB-KW"/>
</dbReference>
<dbReference type="InterPro" id="IPR023828">
    <property type="entry name" value="Peptidase_S8_Ser-AS"/>
</dbReference>
<dbReference type="InterPro" id="IPR010435">
    <property type="entry name" value="C5a/SBT2-like_Fn3"/>
</dbReference>
<keyword evidence="12" id="KW-1185">Reference proteome</keyword>
<evidence type="ECO:0000259" key="9">
    <source>
        <dbReference type="Pfam" id="PF00082"/>
    </source>
</evidence>
<evidence type="ECO:0000313" key="12">
    <source>
        <dbReference type="Proteomes" id="UP000799539"/>
    </source>
</evidence>
<organism evidence="11 12">
    <name type="scientific">Cercospora zeae-maydis SCOH1-5</name>
    <dbReference type="NCBI Taxonomy" id="717836"/>
    <lineage>
        <taxon>Eukaryota</taxon>
        <taxon>Fungi</taxon>
        <taxon>Dikarya</taxon>
        <taxon>Ascomycota</taxon>
        <taxon>Pezizomycotina</taxon>
        <taxon>Dothideomycetes</taxon>
        <taxon>Dothideomycetidae</taxon>
        <taxon>Mycosphaerellales</taxon>
        <taxon>Mycosphaerellaceae</taxon>
        <taxon>Cercospora</taxon>
    </lineage>
</organism>
<feature type="active site" description="Charge relay system" evidence="6 7">
    <location>
        <position position="393"/>
    </location>
</feature>
<sequence length="1291" mass="141550">MVPRWSHLGKVLCAAWRDLQHSVKQSGSESKRWLVVVHQDATRWSCGRRSRAAIFHCPLRVAECIEYIRQRRAADARLGDRSGPERGSGRSGQLRRRGLGCLHPGTPGTIQANSCRRRLGFTFLLQVWWPISRVPAGTHAAWKITGKMMLCINVADSFPRKAGQWFRARSTSSFGRLPLLRRGRGERSVSGTGHPSERNEPSADVPMSPRGWWYLLSAFWLSELCTAIVHHRNAIIELDGAARLVGGEVDCLPDIVVDDLSQKTEEILTDFASLAAREDGSSIVSKRRDLHSDLFQGFSIAITSSRGAEQVDAIYQAIRGHHAVQNAWISSSTVASLSGSGLEAWGQRIPGDPLLREVIRKQSNAHPPHVQVGVDKLHAAGIKGEGIRIAILDTGFDYKQEPFGHRIGPGQKIVYGHDWVGDFGMNISDSDDPYTECSHHGTHVLGIVAADPTDFGVVGAAPEATIELHRVFDCDDRNDEDTLFSALTAAWERGVDVINCSWGLSDSYESAITTLAARIMKNGTYVQFTAGNDGPKPFTIDTPGAAHDISAVGSVDCASSAAYFWNGSFYSNGMHHDIRWVPGLTNYTVTEFPPDLEVWAPLENVTENLPWQPSAFPATFSMPDMDKTVLLIRLDFFAIFHDQIVNLIKPKYMLTYHPMGGDLGFPGMYFPSWPLSELPDTSALATVEHETAVEIVQEIAHGNRVAITLAQQDAHTHQATYALNTRTGGRMTENSGWGPTAFGEAGVTFAAPGGRILSTLPRLYGGFGQLTGTSMAAPLVTGVVALLRQLHPDWTPDLIRNVLATTARPMPYTDNSTHDYGFLAPVIQQGGGLIDAWSAARATTLVNVSSLEFLDLNRKPASLSFSLTNAGNETISFRISHTGAASGYAKTTPEDTFFADDKYLAQSRMLMAVYAHVQVHPESLTLSPGETADVRVAVTPPAELDASRLPFYGGYITLNSTDGAQNLTIPFSGIAARLPEDLPLVDTKSVTPAIYRPADGQFLGCSTETIFELVRINDTTHFSSGAWPAITYDKPLLPIREAKVSVIDADSKQAVFTHELSHKDWRAKRWYWDGSGLEQTDVRRGRYVWRLQYLGLLARDGEYTTIDTESFRIGDERHTQQYHATFPELEDLPCDISAAKGDSSQMKGEPSPLNTDSRRAPSTRLCIPCCASGTFHMQADLLDVPLVAFYEARDVAYNWYTPSWGRRSARGRNFGHVGGPHITLSRDVLAAISAKTVQLILHFAYSSALRHFDTAVAAHGIELRPLDIGCEADHGNAGNDTSPGSRFPVCK</sequence>
<feature type="compositionally biased region" description="Basic and acidic residues" evidence="8">
    <location>
        <begin position="78"/>
        <end position="88"/>
    </location>
</feature>
<keyword evidence="3" id="KW-0732">Signal</keyword>
<evidence type="ECO:0000256" key="6">
    <source>
        <dbReference type="PIRSR" id="PIRSR615500-1"/>
    </source>
</evidence>
<dbReference type="InterPro" id="IPR013783">
    <property type="entry name" value="Ig-like_fold"/>
</dbReference>
<dbReference type="SUPFAM" id="SSF52743">
    <property type="entry name" value="Subtilisin-like"/>
    <property type="match status" value="1"/>
</dbReference>
<dbReference type="InterPro" id="IPR000209">
    <property type="entry name" value="Peptidase_S8/S53_dom"/>
</dbReference>
<feature type="active site" description="Charge relay system" evidence="6 7">
    <location>
        <position position="440"/>
    </location>
</feature>
<accession>A0A6A6EWG9</accession>
<dbReference type="Gene3D" id="2.60.40.10">
    <property type="entry name" value="Immunoglobulins"/>
    <property type="match status" value="1"/>
</dbReference>
<evidence type="ECO:0008006" key="13">
    <source>
        <dbReference type="Google" id="ProtNLM"/>
    </source>
</evidence>
<dbReference type="PROSITE" id="PS00138">
    <property type="entry name" value="SUBTILASE_SER"/>
    <property type="match status" value="1"/>
</dbReference>
<evidence type="ECO:0000256" key="7">
    <source>
        <dbReference type="PROSITE-ProRule" id="PRU01240"/>
    </source>
</evidence>
<dbReference type="GO" id="GO:0016020">
    <property type="term" value="C:membrane"/>
    <property type="evidence" value="ECO:0007669"/>
    <property type="project" value="InterPro"/>
</dbReference>
<feature type="domain" description="C5a peptidase/Subtilisin-like protease SBT2-like Fn3-like" evidence="10">
    <location>
        <begin position="854"/>
        <end position="971"/>
    </location>
</feature>
<dbReference type="PRINTS" id="PR00723">
    <property type="entry name" value="SUBTILISIN"/>
</dbReference>
<reference evidence="11" key="1">
    <citation type="journal article" date="2020" name="Stud. Mycol.">
        <title>101 Dothideomycetes genomes: a test case for predicting lifestyles and emergence of pathogens.</title>
        <authorList>
            <person name="Haridas S."/>
            <person name="Albert R."/>
            <person name="Binder M."/>
            <person name="Bloem J."/>
            <person name="Labutti K."/>
            <person name="Salamov A."/>
            <person name="Andreopoulos B."/>
            <person name="Baker S."/>
            <person name="Barry K."/>
            <person name="Bills G."/>
            <person name="Bluhm B."/>
            <person name="Cannon C."/>
            <person name="Castanera R."/>
            <person name="Culley D."/>
            <person name="Daum C."/>
            <person name="Ezra D."/>
            <person name="Gonzalez J."/>
            <person name="Henrissat B."/>
            <person name="Kuo A."/>
            <person name="Liang C."/>
            <person name="Lipzen A."/>
            <person name="Lutzoni F."/>
            <person name="Magnuson J."/>
            <person name="Mondo S."/>
            <person name="Nolan M."/>
            <person name="Ohm R."/>
            <person name="Pangilinan J."/>
            <person name="Park H.-J."/>
            <person name="Ramirez L."/>
            <person name="Alfaro M."/>
            <person name="Sun H."/>
            <person name="Tritt A."/>
            <person name="Yoshinaga Y."/>
            <person name="Zwiers L.-H."/>
            <person name="Turgeon B."/>
            <person name="Goodwin S."/>
            <person name="Spatafora J."/>
            <person name="Crous P."/>
            <person name="Grigoriev I."/>
        </authorList>
    </citation>
    <scope>NUCLEOTIDE SEQUENCE</scope>
    <source>
        <strain evidence="11">SCOH1-5</strain>
    </source>
</reference>
<dbReference type="Gene3D" id="3.40.50.200">
    <property type="entry name" value="Peptidase S8/S53 domain"/>
    <property type="match status" value="2"/>
</dbReference>